<feature type="disulfide bond" evidence="19">
    <location>
        <begin position="194"/>
        <end position="203"/>
    </location>
</feature>
<protein>
    <recommendedName>
        <fullName evidence="3">Sodium- and chloride-dependent creatine transporter 1</fullName>
    </recommendedName>
    <alternativeName>
        <fullName evidence="15">Solute carrier family 6 member 8</fullName>
    </alternativeName>
</protein>
<feature type="binding site" evidence="18">
    <location>
        <position position="370"/>
    </location>
    <ligand>
        <name>Na(+)</name>
        <dbReference type="ChEBI" id="CHEBI:29101"/>
        <label>1</label>
    </ligand>
</feature>
<dbReference type="PANTHER" id="PTHR11616:SF96">
    <property type="entry name" value="SODIUM- AND CHLORIDE-DEPENDENT CREATINE TRANSPORTER 1"/>
    <property type="match status" value="1"/>
</dbReference>
<evidence type="ECO:0000256" key="1">
    <source>
        <dbReference type="ARBA" id="ARBA00004424"/>
    </source>
</evidence>
<keyword evidence="19" id="KW-1015">Disulfide bond</keyword>
<keyword evidence="7 21" id="KW-0812">Transmembrane</keyword>
<evidence type="ECO:0000256" key="14">
    <source>
        <dbReference type="ARBA" id="ARBA00023201"/>
    </source>
</evidence>
<feature type="transmembrane region" description="Helical" evidence="21">
    <location>
        <begin position="497"/>
        <end position="520"/>
    </location>
</feature>
<organism evidence="22 23">
    <name type="scientific">Sus scrofa</name>
    <name type="common">Pig</name>
    <dbReference type="NCBI Taxonomy" id="9823"/>
    <lineage>
        <taxon>Eukaryota</taxon>
        <taxon>Metazoa</taxon>
        <taxon>Chordata</taxon>
        <taxon>Craniata</taxon>
        <taxon>Vertebrata</taxon>
        <taxon>Euteleostomi</taxon>
        <taxon>Mammalia</taxon>
        <taxon>Eutheria</taxon>
        <taxon>Laurasiatheria</taxon>
        <taxon>Artiodactyla</taxon>
        <taxon>Suina</taxon>
        <taxon>Suidae</taxon>
        <taxon>Sus</taxon>
    </lineage>
</organism>
<dbReference type="SUPFAM" id="SSF161070">
    <property type="entry name" value="SNF-like"/>
    <property type="match status" value="1"/>
</dbReference>
<evidence type="ECO:0000256" key="11">
    <source>
        <dbReference type="ARBA" id="ARBA00023065"/>
    </source>
</evidence>
<feature type="transmembrane region" description="Helical" evidence="21">
    <location>
        <begin position="252"/>
        <end position="270"/>
    </location>
</feature>
<dbReference type="InterPro" id="IPR000175">
    <property type="entry name" value="Na/ntran_symport"/>
</dbReference>
<feature type="transmembrane region" description="Helical" evidence="21">
    <location>
        <begin position="335"/>
        <end position="352"/>
    </location>
</feature>
<dbReference type="AlphaFoldDB" id="A0A8D0MXV1"/>
<evidence type="ECO:0000256" key="6">
    <source>
        <dbReference type="ARBA" id="ARBA00022553"/>
    </source>
</evidence>
<evidence type="ECO:0000256" key="17">
    <source>
        <dbReference type="ARBA" id="ARBA00048833"/>
    </source>
</evidence>
<dbReference type="GO" id="GO:0006836">
    <property type="term" value="P:neurotransmitter transport"/>
    <property type="evidence" value="ECO:0007669"/>
    <property type="project" value="InterPro"/>
</dbReference>
<accession>A0A8D0MXV1</accession>
<dbReference type="PANTHER" id="PTHR11616">
    <property type="entry name" value="SODIUM/CHLORIDE DEPENDENT TRANSPORTER"/>
    <property type="match status" value="1"/>
</dbReference>
<keyword evidence="12 21" id="KW-0472">Membrane</keyword>
<keyword evidence="13" id="KW-0325">Glycoprotein</keyword>
<evidence type="ECO:0000256" key="7">
    <source>
        <dbReference type="ARBA" id="ARBA00022692"/>
    </source>
</evidence>
<dbReference type="PRINTS" id="PR01199">
    <property type="entry name" value="CRTTRANSPORT"/>
</dbReference>
<evidence type="ECO:0000256" key="8">
    <source>
        <dbReference type="ARBA" id="ARBA00022847"/>
    </source>
</evidence>
<keyword evidence="8" id="KW-0769">Symport</keyword>
<dbReference type="GO" id="GO:0046872">
    <property type="term" value="F:metal ion binding"/>
    <property type="evidence" value="ECO:0007669"/>
    <property type="project" value="UniProtKB-KW"/>
</dbReference>
<comment type="catalytic activity">
    <reaction evidence="17">
        <text>creatine(out) + chloride(out) + 2 Na(+)(out) = creatine(in) + chloride(in) + 2 Na(+)(in)</text>
        <dbReference type="Rhea" id="RHEA:71831"/>
        <dbReference type="ChEBI" id="CHEBI:17996"/>
        <dbReference type="ChEBI" id="CHEBI:29101"/>
        <dbReference type="ChEBI" id="CHEBI:57947"/>
    </reaction>
</comment>
<feature type="transmembrane region" description="Helical" evidence="21">
    <location>
        <begin position="364"/>
        <end position="389"/>
    </location>
</feature>
<keyword evidence="4" id="KW-0813">Transport</keyword>
<proteinExistence type="inferred from homology"/>
<feature type="region of interest" description="Disordered" evidence="20">
    <location>
        <begin position="17"/>
        <end position="60"/>
    </location>
</feature>
<evidence type="ECO:0000256" key="3">
    <source>
        <dbReference type="ARBA" id="ARBA00020569"/>
    </source>
</evidence>
<feature type="binding site" evidence="18">
    <location>
        <position position="435"/>
    </location>
    <ligand>
        <name>Na(+)</name>
        <dbReference type="ChEBI" id="CHEBI:29101"/>
        <label>1</label>
    </ligand>
</feature>
<evidence type="ECO:0000256" key="20">
    <source>
        <dbReference type="SAM" id="MobiDB-lite"/>
    </source>
</evidence>
<evidence type="ECO:0000256" key="18">
    <source>
        <dbReference type="PIRSR" id="PIRSR600175-1"/>
    </source>
</evidence>
<feature type="binding site" evidence="18">
    <location>
        <position position="439"/>
    </location>
    <ligand>
        <name>Na(+)</name>
        <dbReference type="ChEBI" id="CHEBI:29101"/>
        <label>1</label>
    </ligand>
</feature>
<feature type="transmembrane region" description="Helical" evidence="21">
    <location>
        <begin position="155"/>
        <end position="181"/>
    </location>
</feature>
<keyword evidence="18" id="KW-0479">Metal-binding</keyword>
<feature type="transmembrane region" description="Helical" evidence="21">
    <location>
        <begin position="113"/>
        <end position="134"/>
    </location>
</feature>
<dbReference type="Ensembl" id="ENSSSCT00015026047.1">
    <property type="protein sequence ID" value="ENSSSCP00015010194.1"/>
    <property type="gene ID" value="ENSSSCG00015018462.1"/>
</dbReference>
<feature type="binding site" evidence="18">
    <location>
        <position position="438"/>
    </location>
    <ligand>
        <name>Na(+)</name>
        <dbReference type="ChEBI" id="CHEBI:29101"/>
        <label>1</label>
    </ligand>
</feature>
<evidence type="ECO:0000256" key="15">
    <source>
        <dbReference type="ARBA" id="ARBA00031643"/>
    </source>
</evidence>
<evidence type="ECO:0000256" key="21">
    <source>
        <dbReference type="SAM" id="Phobius"/>
    </source>
</evidence>
<feature type="transmembrane region" description="Helical" evidence="21">
    <location>
        <begin position="282"/>
        <end position="315"/>
    </location>
</feature>
<name>A0A8D0MXV1_PIG</name>
<comment type="function">
    <text evidence="16">Creatine:sodium symporter which mediates the uptake of creatine. Plays an important role in supplying creatine to the brain via the blood-brain barrier.</text>
</comment>
<feature type="region of interest" description="Disordered" evidence="20">
    <location>
        <begin position="587"/>
        <end position="608"/>
    </location>
</feature>
<feature type="compositionally biased region" description="Polar residues" evidence="20">
    <location>
        <begin position="46"/>
        <end position="58"/>
    </location>
</feature>
<evidence type="ECO:0000256" key="4">
    <source>
        <dbReference type="ARBA" id="ARBA00022448"/>
    </source>
</evidence>
<keyword evidence="9 21" id="KW-1133">Transmembrane helix</keyword>
<dbReference type="PROSITE" id="PS50267">
    <property type="entry name" value="NA_NEUROTRAN_SYMP_3"/>
    <property type="match status" value="1"/>
</dbReference>
<keyword evidence="6" id="KW-0597">Phosphoprotein</keyword>
<dbReference type="InterPro" id="IPR037272">
    <property type="entry name" value="SNS_sf"/>
</dbReference>
<dbReference type="InterPro" id="IPR002984">
    <property type="entry name" value="Na/ntran_symport_creatine"/>
</dbReference>
<keyword evidence="14" id="KW-0739">Sodium transport</keyword>
<reference evidence="22" key="1">
    <citation type="submission" date="2025-08" db="UniProtKB">
        <authorList>
            <consortium name="Ensembl"/>
        </authorList>
    </citation>
    <scope>IDENTIFICATION</scope>
</reference>
<evidence type="ECO:0000256" key="9">
    <source>
        <dbReference type="ARBA" id="ARBA00022989"/>
    </source>
</evidence>
<keyword evidence="10 18" id="KW-0915">Sodium</keyword>
<dbReference type="PROSITE" id="PS00754">
    <property type="entry name" value="NA_NEUROTRAN_SYMP_2"/>
    <property type="match status" value="1"/>
</dbReference>
<evidence type="ECO:0000256" key="5">
    <source>
        <dbReference type="ARBA" id="ARBA00022475"/>
    </source>
</evidence>
<evidence type="ECO:0000256" key="13">
    <source>
        <dbReference type="ARBA" id="ARBA00023180"/>
    </source>
</evidence>
<evidence type="ECO:0000256" key="16">
    <source>
        <dbReference type="ARBA" id="ARBA00045602"/>
    </source>
</evidence>
<evidence type="ECO:0000256" key="2">
    <source>
        <dbReference type="ARBA" id="ARBA00006701"/>
    </source>
</evidence>
<feature type="transmembrane region" description="Helical" evidence="21">
    <location>
        <begin position="409"/>
        <end position="435"/>
    </location>
</feature>
<sequence length="773" mass="84108">MTCVHKCPLVRSPWVTRGRSLAGDPQPRKEGFKGPRGLPSLPTPPQSVATTRSDSNSVGGHDGALKLRLRLPPVASESWPGLCSLAGRELGSSPLLAKASSAHLALPPPGVFLIPYILIALVGGIPIFFLEISLGQFMKAGSINVWNICPLFKGLGYASMVIVFYCNTYYIMVLAWGFYYLVKSFTTTLPWATCGHTWNTPDCVEIFRHEDCANASLANLTCDQLADRRSPVIEFWENKVLRLSGGLEVPGALNWEVTLCLLACWVLVYFCVWKGVKSTGKIVYFTATFPYVVLVVLLVRGVLLPGALDGIIYYLKPDWSKLASPQVWIDAGTQIFFSYAIGLGALTALGSYNRFNNNCYKDAIILALINSGTSFFAGFVVFSILGFMATEQGVHISKVAESGPGLAFIAYPRAVTLMPVAPLWAALFFFMLLLLGLDSQFVGVEGFITGLLDLLPASYYFRFQREVSVALCCALCFVIDLSMVTDGGMYVFQLFDYYSASGTTLLWQAFWECVVVAWVYGADRFMDDVACMIGYRPCPWMKWCWSFFTPLVCMVRVRGGQAGQGAPRARGGCCQLTARLLPRRASSSSTSCTTSRSSTTTPTCTRGGAKPWAGASRSPPCCVCPSTSWAASSGPRGPWLRSAPMPPVPCCGVQTDLRSPGQTIVPGGRWKEGWPSGGRGRELSLAAPFPSCRGLVSVPGGGQVLRWRREGLAGAPPGDSMCPSLLQRWQHLTQPIWGLHHLEYRAQDSDVRGLTTLTPVSESSKVVVVESVM</sequence>
<comment type="similarity">
    <text evidence="2">Belongs to the sodium:neurotransmitter symporter (SNF) (TC 2.A.22) family. SLC6A8 subfamily.</text>
</comment>
<feature type="compositionally biased region" description="Low complexity" evidence="20">
    <location>
        <begin position="587"/>
        <end position="606"/>
    </location>
</feature>
<dbReference type="GO" id="GO:0005309">
    <property type="term" value="F:creatine:sodium symporter activity"/>
    <property type="evidence" value="ECO:0007669"/>
    <property type="project" value="InterPro"/>
</dbReference>
<dbReference type="Proteomes" id="UP000694726">
    <property type="component" value="Unplaced"/>
</dbReference>
<evidence type="ECO:0000313" key="23">
    <source>
        <dbReference type="Proteomes" id="UP000694726"/>
    </source>
</evidence>
<evidence type="ECO:0000256" key="19">
    <source>
        <dbReference type="PIRSR" id="PIRSR600175-2"/>
    </source>
</evidence>
<keyword evidence="5" id="KW-1003">Cell membrane</keyword>
<comment type="subcellular location">
    <subcellularLocation>
        <location evidence="1">Apical cell membrane</location>
        <topology evidence="1">Multi-pass membrane protein</topology>
    </subcellularLocation>
</comment>
<evidence type="ECO:0000256" key="12">
    <source>
        <dbReference type="ARBA" id="ARBA00023136"/>
    </source>
</evidence>
<feature type="binding site" evidence="18">
    <location>
        <position position="338"/>
    </location>
    <ligand>
        <name>Na(+)</name>
        <dbReference type="ChEBI" id="CHEBI:29101"/>
        <label>1</label>
    </ligand>
</feature>
<feature type="transmembrane region" description="Helical" evidence="21">
    <location>
        <begin position="467"/>
        <end position="485"/>
    </location>
</feature>
<dbReference type="GO" id="GO:0016324">
    <property type="term" value="C:apical plasma membrane"/>
    <property type="evidence" value="ECO:0007669"/>
    <property type="project" value="UniProtKB-SubCell"/>
</dbReference>
<dbReference type="PRINTS" id="PR00176">
    <property type="entry name" value="NANEUSMPORT"/>
</dbReference>
<evidence type="ECO:0000313" key="22">
    <source>
        <dbReference type="Ensembl" id="ENSSSCP00015010194.1"/>
    </source>
</evidence>
<dbReference type="Pfam" id="PF00209">
    <property type="entry name" value="SNF"/>
    <property type="match status" value="1"/>
</dbReference>
<evidence type="ECO:0000256" key="10">
    <source>
        <dbReference type="ARBA" id="ARBA00023053"/>
    </source>
</evidence>
<keyword evidence="11" id="KW-0406">Ion transport</keyword>